<comment type="caution">
    <text evidence="7">The sequence shown here is derived from an EMBL/GenBank/DDBJ whole genome shotgun (WGS) entry which is preliminary data.</text>
</comment>
<comment type="subcellular location">
    <subcellularLocation>
        <location evidence="1">Nucleus</location>
        <location evidence="1">Nucleolus</location>
    </subcellularLocation>
</comment>
<feature type="repeat" description="WD" evidence="5">
    <location>
        <begin position="487"/>
        <end position="528"/>
    </location>
</feature>
<feature type="repeat" description="WD" evidence="5">
    <location>
        <begin position="634"/>
        <end position="675"/>
    </location>
</feature>
<keyword evidence="8" id="KW-1185">Reference proteome</keyword>
<dbReference type="InterPro" id="IPR015943">
    <property type="entry name" value="WD40/YVTN_repeat-like_dom_sf"/>
</dbReference>
<dbReference type="GO" id="GO:0000472">
    <property type="term" value="P:endonucleolytic cleavage to generate mature 5'-end of SSU-rRNA from (SSU-rRNA, 5.8S rRNA, LSU-rRNA)"/>
    <property type="evidence" value="ECO:0007669"/>
    <property type="project" value="TreeGrafter"/>
</dbReference>
<dbReference type="Proteomes" id="UP001360560">
    <property type="component" value="Unassembled WGS sequence"/>
</dbReference>
<dbReference type="PRINTS" id="PR00320">
    <property type="entry name" value="GPROTEINBRPT"/>
</dbReference>
<dbReference type="SMART" id="SM00320">
    <property type="entry name" value="WD40"/>
    <property type="match status" value="10"/>
</dbReference>
<feature type="repeat" description="WD" evidence="5">
    <location>
        <begin position="183"/>
        <end position="224"/>
    </location>
</feature>
<accession>A0AAV5QVJ0</accession>
<dbReference type="CDD" id="cd00200">
    <property type="entry name" value="WD40"/>
    <property type="match status" value="1"/>
</dbReference>
<feature type="repeat" description="WD" evidence="5">
    <location>
        <begin position="382"/>
        <end position="416"/>
    </location>
</feature>
<dbReference type="Gene3D" id="2.130.10.10">
    <property type="entry name" value="YVTN repeat-like/Quinoprotein amine dehydrogenase"/>
    <property type="match status" value="3"/>
</dbReference>
<dbReference type="GO" id="GO:0000480">
    <property type="term" value="P:endonucleolytic cleavage in 5'-ETS of tricistronic rRNA transcript (SSU-rRNA, 5.8S rRNA, LSU-rRNA)"/>
    <property type="evidence" value="ECO:0007669"/>
    <property type="project" value="TreeGrafter"/>
</dbReference>
<evidence type="ECO:0000259" key="6">
    <source>
        <dbReference type="Pfam" id="PF08625"/>
    </source>
</evidence>
<evidence type="ECO:0000313" key="7">
    <source>
        <dbReference type="EMBL" id="GMM38195.1"/>
    </source>
</evidence>
<evidence type="ECO:0000256" key="2">
    <source>
        <dbReference type="ARBA" id="ARBA00022574"/>
    </source>
</evidence>
<dbReference type="GO" id="GO:0030686">
    <property type="term" value="C:90S preribosome"/>
    <property type="evidence" value="ECO:0007669"/>
    <property type="project" value="TreeGrafter"/>
</dbReference>
<feature type="domain" description="U3 small nucleolar RNA-associated protein 13 C-terminal" evidence="6">
    <location>
        <begin position="687"/>
        <end position="827"/>
    </location>
</feature>
<proteinExistence type="predicted"/>
<dbReference type="GeneID" id="90076184"/>
<feature type="repeat" description="WD" evidence="5">
    <location>
        <begin position="529"/>
        <end position="570"/>
    </location>
</feature>
<dbReference type="InterPro" id="IPR036322">
    <property type="entry name" value="WD40_repeat_dom_sf"/>
</dbReference>
<keyword evidence="2 5" id="KW-0853">WD repeat</keyword>
<dbReference type="GO" id="GO:0032040">
    <property type="term" value="C:small-subunit processome"/>
    <property type="evidence" value="ECO:0007669"/>
    <property type="project" value="InterPro"/>
</dbReference>
<organism evidence="7 8">
    <name type="scientific">Saccharomycopsis crataegensis</name>
    <dbReference type="NCBI Taxonomy" id="43959"/>
    <lineage>
        <taxon>Eukaryota</taxon>
        <taxon>Fungi</taxon>
        <taxon>Dikarya</taxon>
        <taxon>Ascomycota</taxon>
        <taxon>Saccharomycotina</taxon>
        <taxon>Saccharomycetes</taxon>
        <taxon>Saccharomycopsidaceae</taxon>
        <taxon>Saccharomycopsis</taxon>
    </lineage>
</organism>
<feature type="repeat" description="WD" evidence="5">
    <location>
        <begin position="611"/>
        <end position="633"/>
    </location>
</feature>
<keyword evidence="4" id="KW-0539">Nucleus</keyword>
<dbReference type="AlphaFoldDB" id="A0AAV5QVJ0"/>
<reference evidence="7 8" key="1">
    <citation type="journal article" date="2023" name="Elife">
        <title>Identification of key yeast species and microbe-microbe interactions impacting larval growth of Drosophila in the wild.</title>
        <authorList>
            <person name="Mure A."/>
            <person name="Sugiura Y."/>
            <person name="Maeda R."/>
            <person name="Honda K."/>
            <person name="Sakurai N."/>
            <person name="Takahashi Y."/>
            <person name="Watada M."/>
            <person name="Katoh T."/>
            <person name="Gotoh A."/>
            <person name="Gotoh Y."/>
            <person name="Taniguchi I."/>
            <person name="Nakamura K."/>
            <person name="Hayashi T."/>
            <person name="Katayama T."/>
            <person name="Uemura T."/>
            <person name="Hattori Y."/>
        </authorList>
    </citation>
    <scope>NUCLEOTIDE SEQUENCE [LARGE SCALE GENOMIC DNA]</scope>
    <source>
        <strain evidence="7 8">SC-9</strain>
    </source>
</reference>
<dbReference type="InterPro" id="IPR020472">
    <property type="entry name" value="WD40_PAC1"/>
</dbReference>
<evidence type="ECO:0000256" key="4">
    <source>
        <dbReference type="ARBA" id="ARBA00023242"/>
    </source>
</evidence>
<dbReference type="Pfam" id="PF08625">
    <property type="entry name" value="Utp13"/>
    <property type="match status" value="1"/>
</dbReference>
<sequence>MSSSSVSYNNTEIQPFYIGNAFASISQDGELLASAINEEIVLSNLPQGEIVAKLPGDGEDITALQLTPNGGHLAILSASQQLQIYNVEASTVTHSLKLSSPVYSTAVDQTSTLFALGGTDGLIQVWDIDNGYITHSFKGHSGIISCLKFYGELNSNRWYLVSGDVTGTIKVWDLVKRKCIATLNEHNSPVRGLEISPDLKYLVSGGRDNIINVFEITTKSQGNLGFKVVKSIPTNQSIEQCGFVSQVGNEKESNGYYIFFGGDGCYLQIYDFLNNMLIGASQMPIETTEELSINQIIKISDSRMVLVLSDQTIQIINLQTDATLNEDHKYSFTVSKTYGGNHGIVADISFVGPDRDLVALATNSPALRIIRPFGNQFEMETLEGHTDVLNSLDVSEDGQWILTGSKDNDARLWKFDETSFRCVAIFQGHASSVSSVSMSRVYNGKQPTFIITASSDLTIKKWDIPKIKDIEELMDQPLIIKNSKYTRKAHEKDINSVDLSPNDEFFATASYDKTAKIWDCATGETVGILKGHKRGLWKIKFCPFDKLVLTCSGDKTLKLWSLETYQCVRTFEGHSNSVLDCEFVNRREILANDVMSSNLDVNFNRATNNEIISCGADGLIKLWNLKSGEIIKTLDDHIDKIWCMSSKNNGEWFISADNEGMINLWKDNTLEVMKENQKNAKQVVEQQQSLENYIRLKQWQKAFKLALKLNHPMRLYNVLRSSIEEANGGSSFLGSGELDQCIEDLSDEELKSVFEKLRSWNVNFKFFEISQKLLKCIFHYHPVDKLTEIPGLMKVIEAVIPYNVRHYQRIDSLLEDSYILDYTIQEMNKLVI</sequence>
<dbReference type="RefSeq" id="XP_064855191.1">
    <property type="nucleotide sequence ID" value="XM_064999119.1"/>
</dbReference>
<dbReference type="SUPFAM" id="SSF50978">
    <property type="entry name" value="WD40 repeat-like"/>
    <property type="match status" value="2"/>
</dbReference>
<keyword evidence="3" id="KW-0677">Repeat</keyword>
<dbReference type="InterPro" id="IPR001680">
    <property type="entry name" value="WD40_rpt"/>
</dbReference>
<evidence type="ECO:0000313" key="8">
    <source>
        <dbReference type="Proteomes" id="UP001360560"/>
    </source>
</evidence>
<feature type="repeat" description="WD" evidence="5">
    <location>
        <begin position="99"/>
        <end position="136"/>
    </location>
</feature>
<dbReference type="InterPro" id="IPR013934">
    <property type="entry name" value="Utp13_C"/>
</dbReference>
<dbReference type="EMBL" id="BTFZ01000019">
    <property type="protein sequence ID" value="GMM38195.1"/>
    <property type="molecule type" value="Genomic_DNA"/>
</dbReference>
<gene>
    <name evidence="7" type="ORF">DASC09_055340</name>
</gene>
<dbReference type="Pfam" id="PF00400">
    <property type="entry name" value="WD40"/>
    <property type="match status" value="9"/>
</dbReference>
<dbReference type="PANTHER" id="PTHR19854">
    <property type="entry name" value="TRANSDUCIN BETA-LIKE 3"/>
    <property type="match status" value="1"/>
</dbReference>
<feature type="repeat" description="WD" evidence="5">
    <location>
        <begin position="426"/>
        <end position="472"/>
    </location>
</feature>
<evidence type="ECO:0000256" key="1">
    <source>
        <dbReference type="ARBA" id="ARBA00004604"/>
    </source>
</evidence>
<dbReference type="PROSITE" id="PS50082">
    <property type="entry name" value="WD_REPEATS_2"/>
    <property type="match status" value="9"/>
</dbReference>
<name>A0AAV5QVJ0_9ASCO</name>
<dbReference type="PROSITE" id="PS50294">
    <property type="entry name" value="WD_REPEATS_REGION"/>
    <property type="match status" value="4"/>
</dbReference>
<dbReference type="GO" id="GO:0034511">
    <property type="term" value="F:U3 snoRNA binding"/>
    <property type="evidence" value="ECO:0007669"/>
    <property type="project" value="TreeGrafter"/>
</dbReference>
<feature type="repeat" description="WD" evidence="5">
    <location>
        <begin position="137"/>
        <end position="182"/>
    </location>
</feature>
<evidence type="ECO:0000256" key="3">
    <source>
        <dbReference type="ARBA" id="ARBA00022737"/>
    </source>
</evidence>
<dbReference type="PANTHER" id="PTHR19854:SF15">
    <property type="entry name" value="TRANSDUCIN BETA-LIKE PROTEIN 3"/>
    <property type="match status" value="1"/>
</dbReference>
<evidence type="ECO:0000256" key="5">
    <source>
        <dbReference type="PROSITE-ProRule" id="PRU00221"/>
    </source>
</evidence>
<protein>
    <submittedName>
        <fullName evidence="7">Utp13 protein</fullName>
    </submittedName>
</protein>